<organism evidence="2 3">
    <name type="scientific">Babesia caballi</name>
    <dbReference type="NCBI Taxonomy" id="5871"/>
    <lineage>
        <taxon>Eukaryota</taxon>
        <taxon>Sar</taxon>
        <taxon>Alveolata</taxon>
        <taxon>Apicomplexa</taxon>
        <taxon>Aconoidasida</taxon>
        <taxon>Piroplasmida</taxon>
        <taxon>Babesiidae</taxon>
        <taxon>Babesia</taxon>
    </lineage>
</organism>
<keyword evidence="3" id="KW-1185">Reference proteome</keyword>
<sequence>MSKSGAALTECPSNLKEAIDWLLRVTGKDGQNASGGGNTNGTLDLAKQVNELLTSAIGESSDPATDGKDADMFKALREWLNKNQNGDDIKNLMESLSGGIATLIGYHNGTITFGSSGIGLPNDPRERLGDAVLGFLYELLNSLVKTKGESKINLSGVHPDNLLKKFIGTGKSPVDNAIQKVANLTDKSNQIKDVVSALKTVTNLKSQDTISKFAPKVKEYLKKVLEEVAKNGDVKSIGASVKVHEKPMKVTEILQEICSRLTALIQKFEGFNGKPFSLNQNGIPSDIAQVKHYNAHLNPSNFKNITATPKAKALASAVHSATSGFLSQLQKQTYVSSYLPTATWDGCHKVTCAKIFLGCIPLYYYTLTYLYWLCRGNGGEWKELKFNDTTGGRQSLRYFMAATGFNVLQLSGNTGQRVMTAVAGKLPELSSSTGDSFPKFLNKIQTTLNGAQPLPSNFTRHTIAALILTASMYFQRKQRESRLKESQPPSTIRGMLYWMSGLTITPQFADLLSQFGNVVPSNFKVAVSGSSGGQSLQPLTADDLSGHLIPACILSPNILGLIQGGGDSTDSEPWLHALFSNRLGLSYPSGLDLFRVLCDYVYAVQFQLSFLVQMCISNSVNGGWQNCMYGKDVQPDGKGKCVKSWICPIISGCKNERCQHNNPNVNCKHNDGRTGCGRNSNSPLQAFLTDCLEGFRHNTLEPVSSSSPNYPNHYGNHPKGFMCHVPMGFTSGTLRSDVGSGYGIFIVLRIFSATNFNPFRQLCEKLVCLSKRTPKTLGDLFGFLWHFCNQVFNKRNIMDDFAKLRGDLQDIWSPLNVVKKIHEALNSNSNTYKTFETSMSLSNPTTGLSLSFKALQSSEALFFLLFQAGIPNALDSLARHCHKWETDSSRSITLVHKDHIGKSCSNPNDLWSLHQGVSTQPQQPNKDRQADCRKANCGGYVNSLTLASGAVFAPDFAATYLSWLVYLTEEFYEWLSEFLVNFNNISCDNCSSCTRGKRCHATSTEGCSCKSVVWCSGVLALLYQYGFNFSSAGSLHGRNAYGASSNTSRTCQKFAQQLQMVLKENAETPLWTLIVSIQKFLFYLRLPFLLVMASLWTLAAVTLLYNYILKLDLLHIKSHLHFPSTHKILPSALLTAGKVTALKKLIYYMP</sequence>
<name>A0AAV4LLC1_BABCB</name>
<keyword evidence="1" id="KW-1133">Transmembrane helix</keyword>
<evidence type="ECO:0000313" key="3">
    <source>
        <dbReference type="Proteomes" id="UP001497744"/>
    </source>
</evidence>
<gene>
    <name evidence="2" type="ORF">BcabD6B2_03180</name>
</gene>
<keyword evidence="1" id="KW-0812">Transmembrane</keyword>
<dbReference type="AlphaFoldDB" id="A0AAV4LLC1"/>
<dbReference type="GeneID" id="94192366"/>
<dbReference type="Proteomes" id="UP001497744">
    <property type="component" value="Unassembled WGS sequence"/>
</dbReference>
<keyword evidence="1" id="KW-0472">Membrane</keyword>
<dbReference type="RefSeq" id="XP_067712954.1">
    <property type="nucleotide sequence ID" value="XM_067856853.1"/>
</dbReference>
<reference evidence="2 3" key="1">
    <citation type="submission" date="2021-06" db="EMBL/GenBank/DDBJ databases">
        <title>Genome sequence of Babesia caballi.</title>
        <authorList>
            <person name="Yamagishi J."/>
            <person name="Kidaka T."/>
            <person name="Ochi A."/>
        </authorList>
    </citation>
    <scope>NUCLEOTIDE SEQUENCE [LARGE SCALE GENOMIC DNA]</scope>
    <source>
        <strain evidence="2">USDA-D6B2</strain>
    </source>
</reference>
<protein>
    <submittedName>
        <fullName evidence="2">Variant erythrocyte surface antigen-1 family protein</fullName>
    </submittedName>
</protein>
<comment type="caution">
    <text evidence="2">The sequence shown here is derived from an EMBL/GenBank/DDBJ whole genome shotgun (WGS) entry which is preliminary data.</text>
</comment>
<accession>A0AAV4LLC1</accession>
<evidence type="ECO:0000313" key="2">
    <source>
        <dbReference type="EMBL" id="GIX60883.1"/>
    </source>
</evidence>
<dbReference type="EMBL" id="BPLF01000001">
    <property type="protein sequence ID" value="GIX60883.1"/>
    <property type="molecule type" value="Genomic_DNA"/>
</dbReference>
<feature type="transmembrane region" description="Helical" evidence="1">
    <location>
        <begin position="1086"/>
        <end position="1108"/>
    </location>
</feature>
<proteinExistence type="predicted"/>
<evidence type="ECO:0000256" key="1">
    <source>
        <dbReference type="SAM" id="Phobius"/>
    </source>
</evidence>